<keyword evidence="1" id="KW-0812">Transmembrane</keyword>
<dbReference type="AlphaFoldDB" id="M5DZT4"/>
<keyword evidence="1" id="KW-0472">Membrane</keyword>
<dbReference type="InParanoid" id="M5DZT4"/>
<evidence type="ECO:0000313" key="3">
    <source>
        <dbReference type="Proteomes" id="UP000012063"/>
    </source>
</evidence>
<dbReference type="STRING" id="1293054.HSACCH_01261"/>
<dbReference type="EMBL" id="CAUI01000015">
    <property type="protein sequence ID" value="CCU79352.1"/>
    <property type="molecule type" value="Genomic_DNA"/>
</dbReference>
<dbReference type="RefSeq" id="WP_005488691.1">
    <property type="nucleotide sequence ID" value="NZ_CAUI01000015.1"/>
</dbReference>
<keyword evidence="1" id="KW-1133">Transmembrane helix</keyword>
<reference evidence="3" key="1">
    <citation type="journal article" date="2013" name="Genome Announc.">
        <title>Genome Sequence of Halanaerobium saccharolyticum subsp. saccharolyticum Strain DSM 6643T, a Halophilic Hydrogen-Producing Bacterium.</title>
        <authorList>
            <person name="Kivisto A."/>
            <person name="Larjo A."/>
            <person name="Ciranna A."/>
            <person name="Santala V."/>
            <person name="Roos C."/>
            <person name="Karp M."/>
        </authorList>
    </citation>
    <scope>NUCLEOTIDE SEQUENCE [LARGE SCALE GENOMIC DNA]</scope>
    <source>
        <strain evidence="3">DSM 6643</strain>
    </source>
</reference>
<evidence type="ECO:0000256" key="1">
    <source>
        <dbReference type="SAM" id="Phobius"/>
    </source>
</evidence>
<sequence length="158" mass="18558">MIINRKQLLRIILIILLLFILIFQVIKTKEFSNKKELLQAEIMKQQLLNFNLKNEHLKTINSKTKVAAAENDIKESTAQILAELKTFNLKLIDFSSAQTELTLNLNGSFHSILNFIYYLESEMNQFKIAEFKIKNGENDLFFFLKLKNELIKNEKDIF</sequence>
<gene>
    <name evidence="2" type="ORF">HSACCH_01261</name>
</gene>
<evidence type="ECO:0000313" key="2">
    <source>
        <dbReference type="EMBL" id="CCU79352.1"/>
    </source>
</evidence>
<keyword evidence="3" id="KW-1185">Reference proteome</keyword>
<name>M5DZT4_9FIRM</name>
<accession>M5DZT4</accession>
<organism evidence="2 3">
    <name type="scientific">Halanaerobium saccharolyticum subsp. saccharolyticum DSM 6643</name>
    <dbReference type="NCBI Taxonomy" id="1293054"/>
    <lineage>
        <taxon>Bacteria</taxon>
        <taxon>Bacillati</taxon>
        <taxon>Bacillota</taxon>
        <taxon>Clostridia</taxon>
        <taxon>Halanaerobiales</taxon>
        <taxon>Halanaerobiaceae</taxon>
        <taxon>Halanaerobium</taxon>
    </lineage>
</organism>
<dbReference type="Proteomes" id="UP000012063">
    <property type="component" value="Unassembled WGS sequence"/>
</dbReference>
<feature type="transmembrane region" description="Helical" evidence="1">
    <location>
        <begin position="7"/>
        <end position="26"/>
    </location>
</feature>
<protein>
    <submittedName>
        <fullName evidence="2">Uncharacterized protein</fullName>
    </submittedName>
</protein>
<comment type="caution">
    <text evidence="2">The sequence shown here is derived from an EMBL/GenBank/DDBJ whole genome shotgun (WGS) entry which is preliminary data.</text>
</comment>
<proteinExistence type="predicted"/>
<dbReference type="OrthoDB" id="2112973at2"/>